<name>A0ABD2VZ56_9HYME</name>
<sequence>MAAEEDDRSGVTTPKASQQERSAGGRGNGPSSTRRNRAHEGSGRETPAVRGAVTRESCATVNRPGRWPTPNGSRRPTRGEVHDGDAGHDAATACQRPRPPTSRITRKPTSR</sequence>
<keyword evidence="3" id="KW-1185">Reference proteome</keyword>
<evidence type="ECO:0000256" key="1">
    <source>
        <dbReference type="SAM" id="MobiDB-lite"/>
    </source>
</evidence>
<feature type="compositionally biased region" description="Basic and acidic residues" evidence="1">
    <location>
        <begin position="77"/>
        <end position="88"/>
    </location>
</feature>
<dbReference type="EMBL" id="JBJJXI010000152">
    <property type="protein sequence ID" value="KAL3385823.1"/>
    <property type="molecule type" value="Genomic_DNA"/>
</dbReference>
<dbReference type="AlphaFoldDB" id="A0ABD2VZ56"/>
<gene>
    <name evidence="2" type="ORF">TKK_018623</name>
</gene>
<evidence type="ECO:0000313" key="3">
    <source>
        <dbReference type="Proteomes" id="UP001627154"/>
    </source>
</evidence>
<dbReference type="Proteomes" id="UP001627154">
    <property type="component" value="Unassembled WGS sequence"/>
</dbReference>
<protein>
    <submittedName>
        <fullName evidence="2">Uncharacterized protein</fullName>
    </submittedName>
</protein>
<evidence type="ECO:0000313" key="2">
    <source>
        <dbReference type="EMBL" id="KAL3385823.1"/>
    </source>
</evidence>
<proteinExistence type="predicted"/>
<feature type="compositionally biased region" description="Polar residues" evidence="1">
    <location>
        <begin position="10"/>
        <end position="21"/>
    </location>
</feature>
<feature type="region of interest" description="Disordered" evidence="1">
    <location>
        <begin position="1"/>
        <end position="111"/>
    </location>
</feature>
<accession>A0ABD2VZ56</accession>
<reference evidence="2 3" key="1">
    <citation type="journal article" date="2024" name="bioRxiv">
        <title>A reference genome for Trichogramma kaykai: A tiny desert-dwelling parasitoid wasp with competing sex-ratio distorters.</title>
        <authorList>
            <person name="Culotta J."/>
            <person name="Lindsey A.R."/>
        </authorList>
    </citation>
    <scope>NUCLEOTIDE SEQUENCE [LARGE SCALE GENOMIC DNA]</scope>
    <source>
        <strain evidence="2 3">KSX58</strain>
    </source>
</reference>
<comment type="caution">
    <text evidence="2">The sequence shown here is derived from an EMBL/GenBank/DDBJ whole genome shotgun (WGS) entry which is preliminary data.</text>
</comment>
<organism evidence="2 3">
    <name type="scientific">Trichogramma kaykai</name>
    <dbReference type="NCBI Taxonomy" id="54128"/>
    <lineage>
        <taxon>Eukaryota</taxon>
        <taxon>Metazoa</taxon>
        <taxon>Ecdysozoa</taxon>
        <taxon>Arthropoda</taxon>
        <taxon>Hexapoda</taxon>
        <taxon>Insecta</taxon>
        <taxon>Pterygota</taxon>
        <taxon>Neoptera</taxon>
        <taxon>Endopterygota</taxon>
        <taxon>Hymenoptera</taxon>
        <taxon>Apocrita</taxon>
        <taxon>Proctotrupomorpha</taxon>
        <taxon>Chalcidoidea</taxon>
        <taxon>Trichogrammatidae</taxon>
        <taxon>Trichogramma</taxon>
    </lineage>
</organism>